<dbReference type="AlphaFoldDB" id="A0A6B8VW98"/>
<keyword evidence="2" id="KW-1185">Reference proteome</keyword>
<proteinExistence type="predicted"/>
<accession>A0A6B8VW98</accession>
<organism evidence="1 2">
    <name type="scientific">Corynebacterium kalinowskii</name>
    <dbReference type="NCBI Taxonomy" id="2675216"/>
    <lineage>
        <taxon>Bacteria</taxon>
        <taxon>Bacillati</taxon>
        <taxon>Actinomycetota</taxon>
        <taxon>Actinomycetes</taxon>
        <taxon>Mycobacteriales</taxon>
        <taxon>Corynebacteriaceae</taxon>
        <taxon>Corynebacterium</taxon>
    </lineage>
</organism>
<gene>
    <name evidence="1" type="ORF">CKALI_11835</name>
</gene>
<name>A0A6B8VW98_9CORY</name>
<sequence length="67" mass="7865">MGHVWVRVNVNGETKDKCAGGRRFEPLTEVRRLSGIGNLTMRLMMVLYAQSLVWMNRVPEWAERDFR</sequence>
<reference evidence="2" key="1">
    <citation type="submission" date="2019-11" db="EMBL/GenBank/DDBJ databases">
        <title>Complete genome sequence of Corynebacterium kalinowskii 1959, a novel Corynebacterium species isolated from soil of a small paddock in Vilsendorf, Germany.</title>
        <authorList>
            <person name="Schaffert L."/>
            <person name="Ruwe M."/>
            <person name="Milse J."/>
            <person name="Hanuschka K."/>
            <person name="Ortseifen V."/>
            <person name="Droste J."/>
            <person name="Brandt D."/>
            <person name="Schlueter L."/>
            <person name="Kutter Y."/>
            <person name="Vinke S."/>
            <person name="Viehoefer P."/>
            <person name="Jacob L."/>
            <person name="Luebke N.-C."/>
            <person name="Schulte-Berndt E."/>
            <person name="Hain C."/>
            <person name="Linder M."/>
            <person name="Schmidt P."/>
            <person name="Wollenschlaeger L."/>
            <person name="Luttermann T."/>
            <person name="Thieme E."/>
            <person name="Hassa J."/>
            <person name="Haak M."/>
            <person name="Wittchen M."/>
            <person name="Mentz A."/>
            <person name="Persicke M."/>
            <person name="Busche T."/>
            <person name="Ruckert C."/>
        </authorList>
    </citation>
    <scope>NUCLEOTIDE SEQUENCE [LARGE SCALE GENOMIC DNA]</scope>
    <source>
        <strain evidence="2">1959</strain>
    </source>
</reference>
<protein>
    <submittedName>
        <fullName evidence="1">Uncharacterized protein</fullName>
    </submittedName>
</protein>
<dbReference type="EMBL" id="CP046452">
    <property type="protein sequence ID" value="QGU03205.1"/>
    <property type="molecule type" value="Genomic_DNA"/>
</dbReference>
<dbReference type="KEGG" id="ckw:CKALI_11835"/>
<evidence type="ECO:0000313" key="1">
    <source>
        <dbReference type="EMBL" id="QGU03205.1"/>
    </source>
</evidence>
<dbReference type="Proteomes" id="UP000427071">
    <property type="component" value="Chromosome"/>
</dbReference>
<evidence type="ECO:0000313" key="2">
    <source>
        <dbReference type="Proteomes" id="UP000427071"/>
    </source>
</evidence>